<reference evidence="2 3" key="1">
    <citation type="submission" date="2019-03" db="EMBL/GenBank/DDBJ databases">
        <title>San Antonio Military Medical Center submission to MRSN (WRAIR), pending publication.</title>
        <authorList>
            <person name="Blyth D.M."/>
            <person name="Mccarthy S.L."/>
            <person name="Schall S.E."/>
            <person name="Stam J.A."/>
            <person name="Ong A.C."/>
            <person name="Mcgann P.T."/>
        </authorList>
    </citation>
    <scope>NUCLEOTIDE SEQUENCE [LARGE SCALE GENOMIC DNA]</scope>
    <source>
        <strain evidence="2 3">MRSN571793</strain>
    </source>
</reference>
<accession>A0A4Y8L3D5</accession>
<evidence type="ECO:0000259" key="1">
    <source>
        <dbReference type="Pfam" id="PF03724"/>
    </source>
</evidence>
<dbReference type="Proteomes" id="UP000297861">
    <property type="component" value="Unassembled WGS sequence"/>
</dbReference>
<dbReference type="PROSITE" id="PS51257">
    <property type="entry name" value="PROKAR_LIPOPROTEIN"/>
    <property type="match status" value="1"/>
</dbReference>
<dbReference type="RefSeq" id="WP_134436085.1">
    <property type="nucleotide sequence ID" value="NZ_SOML01000004.1"/>
</dbReference>
<protein>
    <submittedName>
        <fullName evidence="2">META domain-containing protein</fullName>
    </submittedName>
</protein>
<proteinExistence type="predicted"/>
<keyword evidence="3" id="KW-1185">Reference proteome</keyword>
<dbReference type="EMBL" id="SOML01000004">
    <property type="protein sequence ID" value="TFD96797.1"/>
    <property type="molecule type" value="Genomic_DNA"/>
</dbReference>
<dbReference type="Gene3D" id="2.40.128.270">
    <property type="match status" value="2"/>
</dbReference>
<dbReference type="PANTHER" id="PTHR35535:SF1">
    <property type="entry name" value="HEAT SHOCK PROTEIN HSLJ"/>
    <property type="match status" value="1"/>
</dbReference>
<organism evidence="2 3">
    <name type="scientific">Dysgonomonas capnocytophagoides</name>
    <dbReference type="NCBI Taxonomy" id="45254"/>
    <lineage>
        <taxon>Bacteria</taxon>
        <taxon>Pseudomonadati</taxon>
        <taxon>Bacteroidota</taxon>
        <taxon>Bacteroidia</taxon>
        <taxon>Bacteroidales</taxon>
        <taxon>Dysgonomonadaceae</taxon>
        <taxon>Dysgonomonas</taxon>
    </lineage>
</organism>
<gene>
    <name evidence="2" type="ORF">E2605_08230</name>
</gene>
<evidence type="ECO:0000313" key="2">
    <source>
        <dbReference type="EMBL" id="TFD96797.1"/>
    </source>
</evidence>
<dbReference type="InterPro" id="IPR053147">
    <property type="entry name" value="Hsp_HslJ-like"/>
</dbReference>
<feature type="domain" description="DUF306" evidence="1">
    <location>
        <begin position="160"/>
        <end position="265"/>
    </location>
</feature>
<comment type="caution">
    <text evidence="2">The sequence shown here is derived from an EMBL/GenBank/DDBJ whole genome shotgun (WGS) entry which is preliminary data.</text>
</comment>
<evidence type="ECO:0000313" key="3">
    <source>
        <dbReference type="Proteomes" id="UP000297861"/>
    </source>
</evidence>
<dbReference type="OrthoDB" id="880459at2"/>
<dbReference type="InterPro" id="IPR038670">
    <property type="entry name" value="HslJ-like_sf"/>
</dbReference>
<name>A0A4Y8L3D5_9BACT</name>
<dbReference type="Pfam" id="PF03724">
    <property type="entry name" value="META"/>
    <property type="match status" value="2"/>
</dbReference>
<dbReference type="PANTHER" id="PTHR35535">
    <property type="entry name" value="HEAT SHOCK PROTEIN HSLJ"/>
    <property type="match status" value="1"/>
</dbReference>
<feature type="domain" description="DUF306" evidence="1">
    <location>
        <begin position="38"/>
        <end position="142"/>
    </location>
</feature>
<dbReference type="AlphaFoldDB" id="A0A4Y8L3D5"/>
<dbReference type="STRING" id="1121485.GCA_000426485_02116"/>
<sequence>MKSLNLMKVCAILIIAFVSGILLQSCDKKNAPTQTELEGLWVLKSLNGTAASEGFKGALPTLEFNFQDSIVSGNSGCNRYTGKFTYKDGNFTAPNLASTRMLCIDPNREPEFLLELTNEGNSLSIVNGILTISHDGKAVLEFEKDTAPKPDTATAIDTKQLEGLWTLKTIKGEEAAGKFGKADAVPTLNFDIAENRVGGKSGCNGYGGSFSLNNDQLIIGQLISTQMACPNLDAEHEYIKTLSDTSIIALPSSDVLQISKNGSLLLEFNRAKTDSVASLKK</sequence>
<dbReference type="InterPro" id="IPR005184">
    <property type="entry name" value="DUF306_Meta_HslJ"/>
</dbReference>